<dbReference type="PROSITE" id="PS50227">
    <property type="entry name" value="G_PROTEIN_RECEP_F2_3"/>
    <property type="match status" value="1"/>
</dbReference>
<sequence length="267" mass="30157">MFSIMNCSIRTAQFDTQTECCAPAFDGIEYWPETPANTTVRLVCRIFKDIIYTNERYVYRHCFPNASWEPAVDYSDCIPTEAEISFSAPMVRKLYTILWIGYPLSLFFCLLALCIFCRYSCSLVGWVFPMIPVALAVFVVANDLTSDRSVLSCKLLSASGTLSKAIRALLVLCPLLGINFLLSLYHPLRPKWLNATVHYVSTGGLVAIFFCFRNKEVQDCLGRSFTSLKLSLKLREERKRRGSSRRSEHSQITLLSVPPSPTGQTVT</sequence>
<feature type="region of interest" description="Disordered" evidence="1">
    <location>
        <begin position="239"/>
        <end position="267"/>
    </location>
</feature>
<dbReference type="GO" id="GO:0007188">
    <property type="term" value="P:adenylate cyclase-modulating G protein-coupled receptor signaling pathway"/>
    <property type="evidence" value="ECO:0007669"/>
    <property type="project" value="TreeGrafter"/>
</dbReference>
<dbReference type="InterPro" id="IPR001879">
    <property type="entry name" value="GPCR_2_extracellular_dom"/>
</dbReference>
<dbReference type="SMART" id="SM00008">
    <property type="entry name" value="HormR"/>
    <property type="match status" value="1"/>
</dbReference>
<dbReference type="GO" id="GO:0008528">
    <property type="term" value="F:G protein-coupled peptide receptor activity"/>
    <property type="evidence" value="ECO:0007669"/>
    <property type="project" value="TreeGrafter"/>
</dbReference>
<dbReference type="PANTHER" id="PTHR45620">
    <property type="entry name" value="PDF RECEPTOR-LIKE PROTEIN-RELATED"/>
    <property type="match status" value="1"/>
</dbReference>
<dbReference type="Gene3D" id="1.20.1070.10">
    <property type="entry name" value="Rhodopsin 7-helix transmembrane proteins"/>
    <property type="match status" value="1"/>
</dbReference>
<dbReference type="AlphaFoldDB" id="A0A0N5A940"/>
<evidence type="ECO:0000256" key="2">
    <source>
        <dbReference type="SAM" id="Phobius"/>
    </source>
</evidence>
<evidence type="ECO:0000259" key="3">
    <source>
        <dbReference type="PROSITE" id="PS50227"/>
    </source>
</evidence>
<feature type="transmembrane region" description="Helical" evidence="2">
    <location>
        <begin position="94"/>
        <end position="119"/>
    </location>
</feature>
<dbReference type="GO" id="GO:0005886">
    <property type="term" value="C:plasma membrane"/>
    <property type="evidence" value="ECO:0007669"/>
    <property type="project" value="TreeGrafter"/>
</dbReference>
<dbReference type="Pfam" id="PF02793">
    <property type="entry name" value="HRM"/>
    <property type="match status" value="1"/>
</dbReference>
<evidence type="ECO:0000313" key="5">
    <source>
        <dbReference type="WBParaSite" id="SMUV_0000060701-mRNA-1"/>
    </source>
</evidence>
<protein>
    <submittedName>
        <fullName evidence="5">G_PROTEIN_RECEP_F2_3 domain-containing protein</fullName>
    </submittedName>
</protein>
<proteinExistence type="predicted"/>
<evidence type="ECO:0000256" key="1">
    <source>
        <dbReference type="SAM" id="MobiDB-lite"/>
    </source>
</evidence>
<name>A0A0N5A940_9BILA</name>
<accession>A0A0N5A940</accession>
<reference evidence="5" key="1">
    <citation type="submission" date="2017-02" db="UniProtKB">
        <authorList>
            <consortium name="WormBaseParasite"/>
        </authorList>
    </citation>
    <scope>IDENTIFICATION</scope>
</reference>
<feature type="compositionally biased region" description="Basic and acidic residues" evidence="1">
    <location>
        <begin position="239"/>
        <end position="249"/>
    </location>
</feature>
<dbReference type="WBParaSite" id="SMUV_0000060701-mRNA-1">
    <property type="protein sequence ID" value="SMUV_0000060701-mRNA-1"/>
    <property type="gene ID" value="SMUV_0000060701"/>
</dbReference>
<dbReference type="InterPro" id="IPR036445">
    <property type="entry name" value="GPCR_2_extracell_dom_sf"/>
</dbReference>
<keyword evidence="4" id="KW-1185">Reference proteome</keyword>
<dbReference type="InterPro" id="IPR050332">
    <property type="entry name" value="GPCR_2"/>
</dbReference>
<feature type="domain" description="G-protein coupled receptors family 2 profile 1" evidence="3">
    <location>
        <begin position="6"/>
        <end position="81"/>
    </location>
</feature>
<keyword evidence="2" id="KW-0812">Transmembrane</keyword>
<organism evidence="4 5">
    <name type="scientific">Syphacia muris</name>
    <dbReference type="NCBI Taxonomy" id="451379"/>
    <lineage>
        <taxon>Eukaryota</taxon>
        <taxon>Metazoa</taxon>
        <taxon>Ecdysozoa</taxon>
        <taxon>Nematoda</taxon>
        <taxon>Chromadorea</taxon>
        <taxon>Rhabditida</taxon>
        <taxon>Spirurina</taxon>
        <taxon>Oxyuridomorpha</taxon>
        <taxon>Oxyuroidea</taxon>
        <taxon>Oxyuridae</taxon>
        <taxon>Syphacia</taxon>
    </lineage>
</organism>
<dbReference type="Gene3D" id="4.10.1240.10">
    <property type="entry name" value="GPCR, family 2, extracellular hormone receptor domain"/>
    <property type="match status" value="1"/>
</dbReference>
<feature type="transmembrane region" description="Helical" evidence="2">
    <location>
        <begin position="165"/>
        <end position="186"/>
    </location>
</feature>
<dbReference type="SUPFAM" id="SSF111418">
    <property type="entry name" value="Hormone receptor domain"/>
    <property type="match status" value="1"/>
</dbReference>
<dbReference type="STRING" id="451379.A0A0N5A940"/>
<keyword evidence="2" id="KW-1133">Transmembrane helix</keyword>
<feature type="transmembrane region" description="Helical" evidence="2">
    <location>
        <begin position="125"/>
        <end position="144"/>
    </location>
</feature>
<keyword evidence="2" id="KW-0472">Membrane</keyword>
<evidence type="ECO:0000313" key="4">
    <source>
        <dbReference type="Proteomes" id="UP000046393"/>
    </source>
</evidence>
<dbReference type="Proteomes" id="UP000046393">
    <property type="component" value="Unplaced"/>
</dbReference>